<dbReference type="SUPFAM" id="SSF51445">
    <property type="entry name" value="(Trans)glycosidases"/>
    <property type="match status" value="1"/>
</dbReference>
<dbReference type="Gene3D" id="3.20.20.300">
    <property type="entry name" value="Glycoside hydrolase, family 3, N-terminal domain"/>
    <property type="match status" value="1"/>
</dbReference>
<evidence type="ECO:0000313" key="5">
    <source>
        <dbReference type="Proteomes" id="UP000050934"/>
    </source>
</evidence>
<dbReference type="Proteomes" id="UP000050934">
    <property type="component" value="Unassembled WGS sequence"/>
</dbReference>
<dbReference type="Gene3D" id="2.60.40.10">
    <property type="entry name" value="Immunoglobulins"/>
    <property type="match status" value="1"/>
</dbReference>
<dbReference type="Gene3D" id="3.40.50.1700">
    <property type="entry name" value="Glycoside hydrolase family 3 C-terminal domain"/>
    <property type="match status" value="1"/>
</dbReference>
<organism evidence="4 5">
    <name type="scientific">Limosilactobacillus secaliphilus</name>
    <dbReference type="NCBI Taxonomy" id="396268"/>
    <lineage>
        <taxon>Bacteria</taxon>
        <taxon>Bacillati</taxon>
        <taxon>Bacillota</taxon>
        <taxon>Bacilli</taxon>
        <taxon>Lactobacillales</taxon>
        <taxon>Lactobacillaceae</taxon>
        <taxon>Limosilactobacillus</taxon>
    </lineage>
</organism>
<dbReference type="AlphaFoldDB" id="A0A0R2ID11"/>
<dbReference type="RefSeq" id="WP_057739598.1">
    <property type="nucleotide sequence ID" value="NZ_JQBW01000004.1"/>
</dbReference>
<dbReference type="PRINTS" id="PR00133">
    <property type="entry name" value="GLHYDRLASE3"/>
</dbReference>
<proteinExistence type="inferred from homology"/>
<dbReference type="GO" id="GO:0009251">
    <property type="term" value="P:glucan catabolic process"/>
    <property type="evidence" value="ECO:0007669"/>
    <property type="project" value="TreeGrafter"/>
</dbReference>
<feature type="domain" description="Fibronectin type III-like" evidence="3">
    <location>
        <begin position="604"/>
        <end position="674"/>
    </location>
</feature>
<dbReference type="Pfam" id="PF14310">
    <property type="entry name" value="Fn3-like"/>
    <property type="match status" value="1"/>
</dbReference>
<dbReference type="InterPro" id="IPR013783">
    <property type="entry name" value="Ig-like_fold"/>
</dbReference>
<keyword evidence="4" id="KW-0326">Glycosidase</keyword>
<dbReference type="EMBL" id="JQBW01000004">
    <property type="protein sequence ID" value="KRN59469.1"/>
    <property type="molecule type" value="Genomic_DNA"/>
</dbReference>
<dbReference type="InterPro" id="IPR001764">
    <property type="entry name" value="Glyco_hydro_3_N"/>
</dbReference>
<keyword evidence="5" id="KW-1185">Reference proteome</keyword>
<comment type="caution">
    <text evidence="4">The sequence shown here is derived from an EMBL/GenBank/DDBJ whole genome shotgun (WGS) entry which is preliminary data.</text>
</comment>
<dbReference type="InterPro" id="IPR050288">
    <property type="entry name" value="Cellulose_deg_GH3"/>
</dbReference>
<dbReference type="InterPro" id="IPR026891">
    <property type="entry name" value="Fn3-like"/>
</dbReference>
<gene>
    <name evidence="4" type="ORF">IV45_GL001213</name>
</gene>
<dbReference type="PANTHER" id="PTHR42715">
    <property type="entry name" value="BETA-GLUCOSIDASE"/>
    <property type="match status" value="1"/>
</dbReference>
<dbReference type="PATRIC" id="fig|396268.3.peg.1225"/>
<dbReference type="PANTHER" id="PTHR42715:SF3">
    <property type="entry name" value="BETA-GLUCOSIDASE B-RELATED"/>
    <property type="match status" value="1"/>
</dbReference>
<keyword evidence="2" id="KW-0378">Hydrolase</keyword>
<dbReference type="SMART" id="SM01217">
    <property type="entry name" value="Fn3_like"/>
    <property type="match status" value="1"/>
</dbReference>
<evidence type="ECO:0000256" key="1">
    <source>
        <dbReference type="ARBA" id="ARBA00005336"/>
    </source>
</evidence>
<dbReference type="InterPro" id="IPR017853">
    <property type="entry name" value="GH"/>
</dbReference>
<dbReference type="InterPro" id="IPR036962">
    <property type="entry name" value="Glyco_hydro_3_N_sf"/>
</dbReference>
<accession>A0A0R2ID11</accession>
<reference evidence="4 5" key="1">
    <citation type="journal article" date="2015" name="Genome Announc.">
        <title>Expanding the biotechnology potential of lactobacilli through comparative genomics of 213 strains and associated genera.</title>
        <authorList>
            <person name="Sun Z."/>
            <person name="Harris H.M."/>
            <person name="McCann A."/>
            <person name="Guo C."/>
            <person name="Argimon S."/>
            <person name="Zhang W."/>
            <person name="Yang X."/>
            <person name="Jeffery I.B."/>
            <person name="Cooney J.C."/>
            <person name="Kagawa T.F."/>
            <person name="Liu W."/>
            <person name="Song Y."/>
            <person name="Salvetti E."/>
            <person name="Wrobel A."/>
            <person name="Rasinkangas P."/>
            <person name="Parkhill J."/>
            <person name="Rea M.C."/>
            <person name="O'Sullivan O."/>
            <person name="Ritari J."/>
            <person name="Douillard F.P."/>
            <person name="Paul Ross R."/>
            <person name="Yang R."/>
            <person name="Briner A.E."/>
            <person name="Felis G.E."/>
            <person name="de Vos W.M."/>
            <person name="Barrangou R."/>
            <person name="Klaenhammer T.R."/>
            <person name="Caufield P.W."/>
            <person name="Cui Y."/>
            <person name="Zhang H."/>
            <person name="O'Toole P.W."/>
        </authorList>
    </citation>
    <scope>NUCLEOTIDE SEQUENCE [LARGE SCALE GENOMIC DNA]</scope>
    <source>
        <strain evidence="4 5">DSM 17896</strain>
    </source>
</reference>
<dbReference type="Pfam" id="PF01915">
    <property type="entry name" value="Glyco_hydro_3_C"/>
    <property type="match status" value="1"/>
</dbReference>
<evidence type="ECO:0000256" key="2">
    <source>
        <dbReference type="ARBA" id="ARBA00022801"/>
    </source>
</evidence>
<dbReference type="InterPro" id="IPR002772">
    <property type="entry name" value="Glyco_hydro_3_C"/>
</dbReference>
<name>A0A0R2ID11_9LACO</name>
<evidence type="ECO:0000259" key="3">
    <source>
        <dbReference type="SMART" id="SM01217"/>
    </source>
</evidence>
<evidence type="ECO:0000313" key="4">
    <source>
        <dbReference type="EMBL" id="KRN59469.1"/>
    </source>
</evidence>
<comment type="similarity">
    <text evidence="1">Belongs to the glycosyl hydrolase 3 family.</text>
</comment>
<dbReference type="InterPro" id="IPR036881">
    <property type="entry name" value="Glyco_hydro_3_C_sf"/>
</dbReference>
<dbReference type="Pfam" id="PF00933">
    <property type="entry name" value="Glyco_hydro_3"/>
    <property type="match status" value="1"/>
</dbReference>
<sequence>MKIDQKIRMQSDQRARQIVSKLSLAEKVELMSGKMTFKEVRGAIKKQTGEHYNQFPYPAGGNVKAGIPAMRFADGPRGVVCGINHSTAFPVSMARGATFNPRLEEQVGAAMGAEVAAYGGNLSAAVCMNLLYHPGWGRAQETYGEDTNLIGTMASALVNGIQSQGVIACLKHFAFNQMENARFKVNITADKRTEQEIFLRHFHQAIKAGAGAVMTAYDKYQGAMCGENKYLLTDVLKKQWGFDGFTLSDFVWGVKDTIKSALAGEDIEMPLTKYYGEALVKAVQDGLVPEEKIDDSAIRIVRTLLAYQPYLKHVDYEVAGSQAHQQLALKVAHESITLLKNNQQLPLKEDGQSILVLGKLAEADNLGDRGSSQVYPPRVVNILDGIRHVAGNNIQLNYYNGEDLNHSQQLAAKAAHVILVVGNDYNDEGEFVAQDAKDNYLGARGGDRKNGLGLHEHDVQLISKVSEVNSNSSVVLIGGSAITVNSWKDKVAAIIDAYYPGMLGGIAVADVLFGKVNPSGKLPFSIVKDEKDLPAIDWEATEQHYGYFNGYRLLDHKHHQADFPFGFGLSYTKFKFDQPLVWQDDQQIKVAVQLHNCGDRYGQEVIQVYAGAPDSKVMRAKKSLVAFAKVGLQPSEKRTFTLNIPLANLEWFNEDHNQFELEHCTYRFYVGSSSADDDLLTTDIKL</sequence>
<dbReference type="STRING" id="396268.IV45_GL001213"/>
<dbReference type="SUPFAM" id="SSF52279">
    <property type="entry name" value="Beta-D-glucan exohydrolase, C-terminal domain"/>
    <property type="match status" value="1"/>
</dbReference>
<dbReference type="OrthoDB" id="9805821at2"/>
<dbReference type="GO" id="GO:0008422">
    <property type="term" value="F:beta-glucosidase activity"/>
    <property type="evidence" value="ECO:0007669"/>
    <property type="project" value="TreeGrafter"/>
</dbReference>
<protein>
    <submittedName>
        <fullName evidence="4">Beta-glucosidase-related glycosidase</fullName>
    </submittedName>
</protein>